<keyword evidence="3" id="KW-1185">Reference proteome</keyword>
<accession>A0ABW5JHQ9</accession>
<keyword evidence="1" id="KW-0732">Signal</keyword>
<dbReference type="Proteomes" id="UP001597460">
    <property type="component" value="Unassembled WGS sequence"/>
</dbReference>
<name>A0ABW5JHQ9_9BACT</name>
<organism evidence="2 3">
    <name type="scientific">Gracilimonas halophila</name>
    <dbReference type="NCBI Taxonomy" id="1834464"/>
    <lineage>
        <taxon>Bacteria</taxon>
        <taxon>Pseudomonadati</taxon>
        <taxon>Balneolota</taxon>
        <taxon>Balneolia</taxon>
        <taxon>Balneolales</taxon>
        <taxon>Balneolaceae</taxon>
        <taxon>Gracilimonas</taxon>
    </lineage>
</organism>
<evidence type="ECO:0000313" key="3">
    <source>
        <dbReference type="Proteomes" id="UP001597460"/>
    </source>
</evidence>
<dbReference type="PROSITE" id="PS51257">
    <property type="entry name" value="PROKAR_LIPOPROTEIN"/>
    <property type="match status" value="1"/>
</dbReference>
<dbReference type="EMBL" id="JBHULI010000024">
    <property type="protein sequence ID" value="MFD2532278.1"/>
    <property type="molecule type" value="Genomic_DNA"/>
</dbReference>
<feature type="signal peptide" evidence="1">
    <location>
        <begin position="1"/>
        <end position="20"/>
    </location>
</feature>
<evidence type="ECO:0000256" key="1">
    <source>
        <dbReference type="SAM" id="SignalP"/>
    </source>
</evidence>
<proteinExistence type="predicted"/>
<sequence length="161" mass="18403">MKSKSFIPILLLAYVMLATAACNKFVVENVNYSQQIESVLIPDENGDVNDIRHGITFNIEPFKIQEFGEEDTTPEIKEVRLIRNAEGYYFITANQFKNVYVMEPGKSELKLKNKIQVSEERLNAPAFNLRDKAVQLVKTDTNEILTLNENGLQESKEEDQS</sequence>
<protein>
    <submittedName>
        <fullName evidence="2">Uncharacterized protein</fullName>
    </submittedName>
</protein>
<comment type="caution">
    <text evidence="2">The sequence shown here is derived from an EMBL/GenBank/DDBJ whole genome shotgun (WGS) entry which is preliminary data.</text>
</comment>
<dbReference type="RefSeq" id="WP_390300582.1">
    <property type="nucleotide sequence ID" value="NZ_JBHULI010000024.1"/>
</dbReference>
<gene>
    <name evidence="2" type="ORF">ACFSVN_07455</name>
</gene>
<evidence type="ECO:0000313" key="2">
    <source>
        <dbReference type="EMBL" id="MFD2532278.1"/>
    </source>
</evidence>
<reference evidence="3" key="1">
    <citation type="journal article" date="2019" name="Int. J. Syst. Evol. Microbiol.">
        <title>The Global Catalogue of Microorganisms (GCM) 10K type strain sequencing project: providing services to taxonomists for standard genome sequencing and annotation.</title>
        <authorList>
            <consortium name="The Broad Institute Genomics Platform"/>
            <consortium name="The Broad Institute Genome Sequencing Center for Infectious Disease"/>
            <person name="Wu L."/>
            <person name="Ma J."/>
        </authorList>
    </citation>
    <scope>NUCLEOTIDE SEQUENCE [LARGE SCALE GENOMIC DNA]</scope>
    <source>
        <strain evidence="3">KCTC 52042</strain>
    </source>
</reference>
<feature type="chain" id="PRO_5046794224" evidence="1">
    <location>
        <begin position="21"/>
        <end position="161"/>
    </location>
</feature>